<dbReference type="RefSeq" id="WP_089906317.1">
    <property type="nucleotide sequence ID" value="NZ_FOBB01000001.1"/>
</dbReference>
<gene>
    <name evidence="1" type="ORF">SAMN04488505_101231</name>
</gene>
<dbReference type="Pfam" id="PF20391">
    <property type="entry name" value="DUF6686"/>
    <property type="match status" value="1"/>
</dbReference>
<sequence length="104" mass="12162">MCETRILSRKGQMRIGHCVHCKTVFLWHGNVLLHFTPNDFVQFSETLGHREFCDHSLPFPDDEERVIIHTPCQDISFTFTKAEWETLRAAVEEALLMQQVYALI</sequence>
<dbReference type="OrthoDB" id="981414at2"/>
<dbReference type="STRING" id="573321.SAMN04488505_101231"/>
<reference evidence="1 2" key="1">
    <citation type="submission" date="2016-10" db="EMBL/GenBank/DDBJ databases">
        <authorList>
            <person name="de Groot N.N."/>
        </authorList>
    </citation>
    <scope>NUCLEOTIDE SEQUENCE [LARGE SCALE GENOMIC DNA]</scope>
    <source>
        <strain evidence="1 2">DSM 21039</strain>
    </source>
</reference>
<evidence type="ECO:0000313" key="1">
    <source>
        <dbReference type="EMBL" id="SEK45461.1"/>
    </source>
</evidence>
<organism evidence="1 2">
    <name type="scientific">Chitinophaga rupis</name>
    <dbReference type="NCBI Taxonomy" id="573321"/>
    <lineage>
        <taxon>Bacteria</taxon>
        <taxon>Pseudomonadati</taxon>
        <taxon>Bacteroidota</taxon>
        <taxon>Chitinophagia</taxon>
        <taxon>Chitinophagales</taxon>
        <taxon>Chitinophagaceae</taxon>
        <taxon>Chitinophaga</taxon>
    </lineage>
</organism>
<name>A0A1H7H590_9BACT</name>
<proteinExistence type="predicted"/>
<evidence type="ECO:0000313" key="2">
    <source>
        <dbReference type="Proteomes" id="UP000198984"/>
    </source>
</evidence>
<dbReference type="AlphaFoldDB" id="A0A1H7H590"/>
<protein>
    <submittedName>
        <fullName evidence="1">Uncharacterized protein</fullName>
    </submittedName>
</protein>
<dbReference type="EMBL" id="FOBB01000001">
    <property type="protein sequence ID" value="SEK45461.1"/>
    <property type="molecule type" value="Genomic_DNA"/>
</dbReference>
<dbReference type="Proteomes" id="UP000198984">
    <property type="component" value="Unassembled WGS sequence"/>
</dbReference>
<keyword evidence="2" id="KW-1185">Reference proteome</keyword>
<dbReference type="InterPro" id="IPR046508">
    <property type="entry name" value="DUF6686"/>
</dbReference>
<accession>A0A1H7H590</accession>